<evidence type="ECO:0000256" key="1">
    <source>
        <dbReference type="SAM" id="SignalP"/>
    </source>
</evidence>
<sequence>MKSLEKILFAVLLCLSSFWLGAQTQVTYKLAYDINTQTYTVSMRSNTAYNPPLSRFTSSTQVTIVVPHVAGNWQVNNLIGLINTAIPLGWTSSYLDGTTVGQTHDYIFFSPANSGGYIPFPIPANADLNLFSFKSGSGCVGDLYLYDNVNDPLNSVPSVNADNNMVILGAGAGNKYVGNTSANISCTPPCAANAGTLSN</sequence>
<organism evidence="2 3">
    <name type="scientific">Haliscomenobacter hydrossis (strain ATCC 27775 / DSM 1100 / LMG 10767 / O)</name>
    <dbReference type="NCBI Taxonomy" id="760192"/>
    <lineage>
        <taxon>Bacteria</taxon>
        <taxon>Pseudomonadati</taxon>
        <taxon>Bacteroidota</taxon>
        <taxon>Saprospiria</taxon>
        <taxon>Saprospirales</taxon>
        <taxon>Haliscomenobacteraceae</taxon>
        <taxon>Haliscomenobacter</taxon>
    </lineage>
</organism>
<dbReference type="KEGG" id="hhy:Halhy_2108"/>
<dbReference type="EMBL" id="CP002691">
    <property type="protein sequence ID" value="AEE49993.1"/>
    <property type="molecule type" value="Genomic_DNA"/>
</dbReference>
<dbReference type="HOGENOM" id="CLU_1370523_0_0_10"/>
<feature type="signal peptide" evidence="1">
    <location>
        <begin position="1"/>
        <end position="22"/>
    </location>
</feature>
<gene>
    <name evidence="2" type="ordered locus">Halhy_2108</name>
</gene>
<accession>F4KQK4</accession>
<evidence type="ECO:0000313" key="2">
    <source>
        <dbReference type="EMBL" id="AEE49993.1"/>
    </source>
</evidence>
<keyword evidence="3" id="KW-1185">Reference proteome</keyword>
<dbReference type="AlphaFoldDB" id="F4KQK4"/>
<reference evidence="2 3" key="1">
    <citation type="journal article" date="2011" name="Stand. Genomic Sci.">
        <title>Complete genome sequence of Haliscomenobacter hydrossis type strain (O).</title>
        <authorList>
            <consortium name="US DOE Joint Genome Institute (JGI-PGF)"/>
            <person name="Daligault H."/>
            <person name="Lapidus A."/>
            <person name="Zeytun A."/>
            <person name="Nolan M."/>
            <person name="Lucas S."/>
            <person name="Del Rio T.G."/>
            <person name="Tice H."/>
            <person name="Cheng J.F."/>
            <person name="Tapia R."/>
            <person name="Han C."/>
            <person name="Goodwin L."/>
            <person name="Pitluck S."/>
            <person name="Liolios K."/>
            <person name="Pagani I."/>
            <person name="Ivanova N."/>
            <person name="Huntemann M."/>
            <person name="Mavromatis K."/>
            <person name="Mikhailova N."/>
            <person name="Pati A."/>
            <person name="Chen A."/>
            <person name="Palaniappan K."/>
            <person name="Land M."/>
            <person name="Hauser L."/>
            <person name="Brambilla E.M."/>
            <person name="Rohde M."/>
            <person name="Verbarg S."/>
            <person name="Goker M."/>
            <person name="Bristow J."/>
            <person name="Eisen J.A."/>
            <person name="Markowitz V."/>
            <person name="Hugenholtz P."/>
            <person name="Kyrpides N.C."/>
            <person name="Klenk H.P."/>
            <person name="Woyke T."/>
        </authorList>
    </citation>
    <scope>NUCLEOTIDE SEQUENCE [LARGE SCALE GENOMIC DNA]</scope>
    <source>
        <strain evidence="3">ATCC 27775 / DSM 1100 / LMG 10767 / O</strain>
    </source>
</reference>
<dbReference type="OrthoDB" id="5623978at2"/>
<keyword evidence="1" id="KW-0732">Signal</keyword>
<reference key="2">
    <citation type="submission" date="2011-04" db="EMBL/GenBank/DDBJ databases">
        <title>Complete sequence of chromosome of Haliscomenobacter hydrossis DSM 1100.</title>
        <authorList>
            <consortium name="US DOE Joint Genome Institute (JGI-PGF)"/>
            <person name="Lucas S."/>
            <person name="Han J."/>
            <person name="Lapidus A."/>
            <person name="Bruce D."/>
            <person name="Goodwin L."/>
            <person name="Pitluck S."/>
            <person name="Peters L."/>
            <person name="Kyrpides N."/>
            <person name="Mavromatis K."/>
            <person name="Ivanova N."/>
            <person name="Ovchinnikova G."/>
            <person name="Pagani I."/>
            <person name="Daligault H."/>
            <person name="Detter J.C."/>
            <person name="Han C."/>
            <person name="Land M."/>
            <person name="Hauser L."/>
            <person name="Markowitz V."/>
            <person name="Cheng J.-F."/>
            <person name="Hugenholtz P."/>
            <person name="Woyke T."/>
            <person name="Wu D."/>
            <person name="Verbarg S."/>
            <person name="Frueling A."/>
            <person name="Brambilla E."/>
            <person name="Klenk H.-P."/>
            <person name="Eisen J.A."/>
        </authorList>
    </citation>
    <scope>NUCLEOTIDE SEQUENCE</scope>
    <source>
        <strain>DSM 1100</strain>
    </source>
</reference>
<name>F4KQK4_HALH1</name>
<dbReference type="RefSeq" id="WP_013764546.1">
    <property type="nucleotide sequence ID" value="NC_015510.1"/>
</dbReference>
<dbReference type="Proteomes" id="UP000008461">
    <property type="component" value="Chromosome"/>
</dbReference>
<protein>
    <submittedName>
        <fullName evidence="2">Uncharacterized protein</fullName>
    </submittedName>
</protein>
<proteinExistence type="predicted"/>
<feature type="chain" id="PRO_5003316942" evidence="1">
    <location>
        <begin position="23"/>
        <end position="199"/>
    </location>
</feature>
<dbReference type="STRING" id="760192.Halhy_2108"/>
<evidence type="ECO:0000313" key="3">
    <source>
        <dbReference type="Proteomes" id="UP000008461"/>
    </source>
</evidence>